<reference evidence="2 3" key="1">
    <citation type="submission" date="2020-07" db="EMBL/GenBank/DDBJ databases">
        <title>Vallitalea guaymasensis genome.</title>
        <authorList>
            <person name="Postec A."/>
        </authorList>
    </citation>
    <scope>NUCLEOTIDE SEQUENCE [LARGE SCALE GENOMIC DNA]</scope>
    <source>
        <strain evidence="2 3">Ra1766G1</strain>
    </source>
</reference>
<evidence type="ECO:0000313" key="2">
    <source>
        <dbReference type="EMBL" id="QUH31104.1"/>
    </source>
</evidence>
<protein>
    <submittedName>
        <fullName evidence="2">Relaxase/mobilization nuclease domain-containing protein</fullName>
    </submittedName>
</protein>
<keyword evidence="3" id="KW-1185">Reference proteome</keyword>
<gene>
    <name evidence="2" type="ORF">HYG85_20140</name>
</gene>
<evidence type="ECO:0000313" key="3">
    <source>
        <dbReference type="Proteomes" id="UP000677305"/>
    </source>
</evidence>
<dbReference type="AlphaFoldDB" id="A0A8J8SDV3"/>
<dbReference type="KEGG" id="vgu:HYG85_20140"/>
<dbReference type="Pfam" id="PF03432">
    <property type="entry name" value="Relaxase"/>
    <property type="match status" value="1"/>
</dbReference>
<evidence type="ECO:0000259" key="1">
    <source>
        <dbReference type="Pfam" id="PF03432"/>
    </source>
</evidence>
<feature type="domain" description="MobA/VirD2-like nuclease" evidence="1">
    <location>
        <begin position="23"/>
        <end position="151"/>
    </location>
</feature>
<dbReference type="EMBL" id="CP058561">
    <property type="protein sequence ID" value="QUH31104.1"/>
    <property type="molecule type" value="Genomic_DNA"/>
</dbReference>
<dbReference type="Proteomes" id="UP000677305">
    <property type="component" value="Chromosome"/>
</dbReference>
<organism evidence="2 3">
    <name type="scientific">Vallitalea guaymasensis</name>
    <dbReference type="NCBI Taxonomy" id="1185412"/>
    <lineage>
        <taxon>Bacteria</taxon>
        <taxon>Bacillati</taxon>
        <taxon>Bacillota</taxon>
        <taxon>Clostridia</taxon>
        <taxon>Lachnospirales</taxon>
        <taxon>Vallitaleaceae</taxon>
        <taxon>Vallitalea</taxon>
    </lineage>
</organism>
<dbReference type="RefSeq" id="WP_212691181.1">
    <property type="nucleotide sequence ID" value="NZ_CP058561.1"/>
</dbReference>
<dbReference type="InterPro" id="IPR005094">
    <property type="entry name" value="Endonuclease_MobA/VirD2"/>
</dbReference>
<sequence length="322" mass="37732">MAIIEQINGRNKTYTGLSRVIDYILRDDKTELGLYGGFNCDADNAYNDFIMTKRNYNKETGRQYIHFVQSFSNHENISAEKTKAVADELLLMNKFKGFQVVYSTHKDTDNLHTHFVLNTVNCYTGMKWKMSKEELQELKDYSDEICRRYGLIITHGKLGSHINRGEYRSKENARSWKYELYLAVKEARKYAISRNDFIVKLKKLGYETQWSDSRKYITFTNIDGKKCRNRKLYPPEQFTKEALEKRFELNAQQLEKHVADTKFESLLSTIKLFQNNHNDVDSSNNRYPLSGMESTSKKDYIADVKKNAGLNWGKEKNKSEVM</sequence>
<proteinExistence type="predicted"/>
<name>A0A8J8SDV3_9FIRM</name>
<accession>A0A8J8SDV3</accession>